<proteinExistence type="predicted"/>
<sequence>MSVLFTPLFERINHPWGVRNDADHVGPLFSGRVVTPISLDTLLLFQISVQPTLVSLLKLFCFFVAPSTIPLPKMQFEQDWQPPYEVDEFDRSFGQTDWLGHFATNNALIDESLAEYFDNTNLINLSALTTDVVSHLGIVSNEVTANSHIDAISDMHLADYPTYPPQVDAPLGDIFPADVSLANIHIEVSFGDIVTDTLSDVPLVNPPTNAFADAEISPVNRTHPDYQSQLQWKELQWMGYRFPLNVYHYATGPALLVNCRQFIPSDNDQTMLWGKSRRGWKSVQTGAVGLDLAPSDTDISEYVSKCVPHCIQDVRQNSLFDAVLRDKAYGGLLSDALKLWTATHLLTKIWGAAEATSITDPDSPYFNMKPAARVLQNELDLKLESYASELELKLLNTLQTAMGKRNSEWIEIFSAILVLLAVMERDIWRLMYWIRHREQATDSFLQGIQMATP</sequence>
<comment type="caution">
    <text evidence="1">The sequence shown here is derived from an EMBL/GenBank/DDBJ whole genome shotgun (WGS) entry which is preliminary data.</text>
</comment>
<evidence type="ECO:0000313" key="1">
    <source>
        <dbReference type="EMBL" id="KAK5633383.1"/>
    </source>
</evidence>
<protein>
    <submittedName>
        <fullName evidence="1">Uncharacterized protein</fullName>
    </submittedName>
</protein>
<organism evidence="1 2">
    <name type="scientific">Xylaria bambusicola</name>
    <dbReference type="NCBI Taxonomy" id="326684"/>
    <lineage>
        <taxon>Eukaryota</taxon>
        <taxon>Fungi</taxon>
        <taxon>Dikarya</taxon>
        <taxon>Ascomycota</taxon>
        <taxon>Pezizomycotina</taxon>
        <taxon>Sordariomycetes</taxon>
        <taxon>Xylariomycetidae</taxon>
        <taxon>Xylariales</taxon>
        <taxon>Xylariaceae</taxon>
        <taxon>Xylaria</taxon>
    </lineage>
</organism>
<dbReference type="EMBL" id="JAWHQM010000032">
    <property type="protein sequence ID" value="KAK5633383.1"/>
    <property type="molecule type" value="Genomic_DNA"/>
</dbReference>
<evidence type="ECO:0000313" key="2">
    <source>
        <dbReference type="Proteomes" id="UP001305414"/>
    </source>
</evidence>
<gene>
    <name evidence="1" type="ORF">RRF57_009097</name>
</gene>
<dbReference type="AlphaFoldDB" id="A0AAN7ZBS0"/>
<keyword evidence="2" id="KW-1185">Reference proteome</keyword>
<name>A0AAN7ZBS0_9PEZI</name>
<reference evidence="1 2" key="1">
    <citation type="submission" date="2023-10" db="EMBL/GenBank/DDBJ databases">
        <title>Draft genome sequence of Xylaria bambusicola isolate GMP-LS, the root and basal stem rot pathogen of sugarcane in Indonesia.</title>
        <authorList>
            <person name="Selvaraj P."/>
            <person name="Muralishankar V."/>
            <person name="Muruganantham S."/>
            <person name="Sp S."/>
            <person name="Haryani S."/>
            <person name="Lau K.J.X."/>
            <person name="Naqvi N.I."/>
        </authorList>
    </citation>
    <scope>NUCLEOTIDE SEQUENCE [LARGE SCALE GENOMIC DNA]</scope>
    <source>
        <strain evidence="1">GMP-LS</strain>
    </source>
</reference>
<dbReference type="Proteomes" id="UP001305414">
    <property type="component" value="Unassembled WGS sequence"/>
</dbReference>
<accession>A0AAN7ZBS0</accession>